<dbReference type="AlphaFoldDB" id="A0A9E7HM77"/>
<evidence type="ECO:0000313" key="1">
    <source>
        <dbReference type="EMBL" id="URE35926.1"/>
    </source>
</evidence>
<organism evidence="1 2">
    <name type="scientific">Musa troglodytarum</name>
    <name type="common">fe'i banana</name>
    <dbReference type="NCBI Taxonomy" id="320322"/>
    <lineage>
        <taxon>Eukaryota</taxon>
        <taxon>Viridiplantae</taxon>
        <taxon>Streptophyta</taxon>
        <taxon>Embryophyta</taxon>
        <taxon>Tracheophyta</taxon>
        <taxon>Spermatophyta</taxon>
        <taxon>Magnoliopsida</taxon>
        <taxon>Liliopsida</taxon>
        <taxon>Zingiberales</taxon>
        <taxon>Musaceae</taxon>
        <taxon>Musa</taxon>
    </lineage>
</organism>
<name>A0A9E7HM77_9LILI</name>
<dbReference type="Proteomes" id="UP001055439">
    <property type="component" value="Chromosome 8"/>
</dbReference>
<reference evidence="1" key="1">
    <citation type="submission" date="2022-05" db="EMBL/GenBank/DDBJ databases">
        <title>The Musa troglodytarum L. genome provides insights into the mechanism of non-climacteric behaviour and enrichment of carotenoids.</title>
        <authorList>
            <person name="Wang J."/>
        </authorList>
    </citation>
    <scope>NUCLEOTIDE SEQUENCE</scope>
    <source>
        <tissue evidence="1">Leaf</tissue>
    </source>
</reference>
<keyword evidence="2" id="KW-1185">Reference proteome</keyword>
<gene>
    <name evidence="1" type="ORF">MUK42_36679</name>
</gene>
<sequence length="125" mass="14149">MDLHSPRYNFAKDHAWCTIAVQTRPNKCLARMAASWKCGSDRESAVTSKKKRAAHDQKIAAAEGRRCRSIGKSLSSMKRYNCFCRSVLERETLQLYCKSGLQLVQIAGPSPSRTRWEVQPKFVDG</sequence>
<dbReference type="EMBL" id="CP097510">
    <property type="protein sequence ID" value="URE35926.1"/>
    <property type="molecule type" value="Genomic_DNA"/>
</dbReference>
<accession>A0A9E7HM77</accession>
<protein>
    <submittedName>
        <fullName evidence="1">Uncharacterized protein</fullName>
    </submittedName>
</protein>
<evidence type="ECO:0000313" key="2">
    <source>
        <dbReference type="Proteomes" id="UP001055439"/>
    </source>
</evidence>
<proteinExistence type="predicted"/>